<dbReference type="Gene3D" id="1.20.1250.20">
    <property type="entry name" value="MFS general substrate transporter like domains"/>
    <property type="match status" value="2"/>
</dbReference>
<dbReference type="OrthoDB" id="9764596at2"/>
<keyword evidence="4 5" id="KW-0472">Membrane</keyword>
<evidence type="ECO:0000256" key="4">
    <source>
        <dbReference type="ARBA" id="ARBA00023136"/>
    </source>
</evidence>
<dbReference type="InterPro" id="IPR039672">
    <property type="entry name" value="MFS_2"/>
</dbReference>
<evidence type="ECO:0000256" key="5">
    <source>
        <dbReference type="SAM" id="Phobius"/>
    </source>
</evidence>
<feature type="transmembrane region" description="Helical" evidence="5">
    <location>
        <begin position="115"/>
        <end position="137"/>
    </location>
</feature>
<dbReference type="AlphaFoldDB" id="A0A5C5ZGN4"/>
<feature type="transmembrane region" description="Helical" evidence="5">
    <location>
        <begin position="321"/>
        <end position="341"/>
    </location>
</feature>
<dbReference type="SUPFAM" id="SSF103473">
    <property type="entry name" value="MFS general substrate transporter"/>
    <property type="match status" value="1"/>
</dbReference>
<dbReference type="GO" id="GO:0005886">
    <property type="term" value="C:plasma membrane"/>
    <property type="evidence" value="ECO:0007669"/>
    <property type="project" value="TreeGrafter"/>
</dbReference>
<proteinExistence type="inferred from homology"/>
<feature type="transmembrane region" description="Helical" evidence="5">
    <location>
        <begin position="353"/>
        <end position="374"/>
    </location>
</feature>
<dbReference type="PANTHER" id="PTHR11328:SF24">
    <property type="entry name" value="MAJOR FACILITATOR SUPERFAMILY (MFS) PROFILE DOMAIN-CONTAINING PROTEIN"/>
    <property type="match status" value="1"/>
</dbReference>
<feature type="transmembrane region" description="Helical" evidence="5">
    <location>
        <begin position="20"/>
        <end position="44"/>
    </location>
</feature>
<dbReference type="PANTHER" id="PTHR11328">
    <property type="entry name" value="MAJOR FACILITATOR SUPERFAMILY DOMAIN-CONTAINING PROTEIN"/>
    <property type="match status" value="1"/>
</dbReference>
<accession>A0A5C5ZGN4</accession>
<evidence type="ECO:0000256" key="1">
    <source>
        <dbReference type="ARBA" id="ARBA00009617"/>
    </source>
</evidence>
<organism evidence="7 8">
    <name type="scientific">Neorhodopirellula pilleata</name>
    <dbReference type="NCBI Taxonomy" id="2714738"/>
    <lineage>
        <taxon>Bacteria</taxon>
        <taxon>Pseudomonadati</taxon>
        <taxon>Planctomycetota</taxon>
        <taxon>Planctomycetia</taxon>
        <taxon>Pirellulales</taxon>
        <taxon>Pirellulaceae</taxon>
        <taxon>Neorhodopirellula</taxon>
    </lineage>
</organism>
<keyword evidence="8" id="KW-1185">Reference proteome</keyword>
<feature type="transmembrane region" description="Helical" evidence="5">
    <location>
        <begin position="292"/>
        <end position="309"/>
    </location>
</feature>
<evidence type="ECO:0000313" key="8">
    <source>
        <dbReference type="Proteomes" id="UP000316213"/>
    </source>
</evidence>
<feature type="transmembrane region" description="Helical" evidence="5">
    <location>
        <begin position="89"/>
        <end position="109"/>
    </location>
</feature>
<feature type="transmembrane region" description="Helical" evidence="5">
    <location>
        <begin position="250"/>
        <end position="280"/>
    </location>
</feature>
<feature type="transmembrane region" description="Helical" evidence="5">
    <location>
        <begin position="434"/>
        <end position="455"/>
    </location>
</feature>
<reference evidence="7 8" key="1">
    <citation type="submission" date="2019-02" db="EMBL/GenBank/DDBJ databases">
        <title>Deep-cultivation of Planctomycetes and their phenomic and genomic characterization uncovers novel biology.</title>
        <authorList>
            <person name="Wiegand S."/>
            <person name="Jogler M."/>
            <person name="Boedeker C."/>
            <person name="Pinto D."/>
            <person name="Vollmers J."/>
            <person name="Rivas-Marin E."/>
            <person name="Kohn T."/>
            <person name="Peeters S.H."/>
            <person name="Heuer A."/>
            <person name="Rast P."/>
            <person name="Oberbeckmann S."/>
            <person name="Bunk B."/>
            <person name="Jeske O."/>
            <person name="Meyerdierks A."/>
            <person name="Storesund J.E."/>
            <person name="Kallscheuer N."/>
            <person name="Luecker S."/>
            <person name="Lage O.M."/>
            <person name="Pohl T."/>
            <person name="Merkel B.J."/>
            <person name="Hornburger P."/>
            <person name="Mueller R.-W."/>
            <person name="Bruemmer F."/>
            <person name="Labrenz M."/>
            <person name="Spormann A.M."/>
            <person name="Op Den Camp H."/>
            <person name="Overmann J."/>
            <person name="Amann R."/>
            <person name="Jetten M.S.M."/>
            <person name="Mascher T."/>
            <person name="Medema M.H."/>
            <person name="Devos D.P."/>
            <person name="Kaster A.-K."/>
            <person name="Ovreas L."/>
            <person name="Rohde M."/>
            <person name="Galperin M.Y."/>
            <person name="Jogler C."/>
        </authorList>
    </citation>
    <scope>NUCLEOTIDE SEQUENCE [LARGE SCALE GENOMIC DNA]</scope>
    <source>
        <strain evidence="7 8">Pla100</strain>
    </source>
</reference>
<sequence>MIESVPPSKVVSHVSVLEKLVYGMASFVDSWPVWIPLALASPVLTMQLGIKPWVVSLLFVSFRCWDAMTDPLMGWISDNTNSRWGRRRPYIFVGAILIGVTFPLMWFFPRDASQEWILAWMVVSGLLLYSSLGVWAMPYHSLYMELTPDYNERTRINSYRFIFAILFGLAIGWSWSLTQLDIFRDPVTGAPDTLRGTRYVTVVMGAIMVVFGVLPALFVRERFANSEVVKQRKKSRLRDDLRLTLQNRNFLILIFVTVFFVSSTALVKSFGQFIIGYYVLEGDLVRASTFNGLTQTIYTVGVLVGIFTADFLSPRWGKKQVMMIALVTQLLGCLLTYFVLWPNAPYLTLINPIFLGFGSQATWLLVGSMVADIADEDELATGTRREGSYSSTYSWVVKMSFTLGFGASGPLLELTGFDVNNGADQIDVFFRMKLMMTLLPVFVLLVAIFVLRYYSLTAENASETRARLEARRQKSSN</sequence>
<dbReference type="EMBL" id="SJPM01000035">
    <property type="protein sequence ID" value="TWT86386.1"/>
    <property type="molecule type" value="Genomic_DNA"/>
</dbReference>
<keyword evidence="3 5" id="KW-1133">Transmembrane helix</keyword>
<dbReference type="Proteomes" id="UP000316213">
    <property type="component" value="Unassembled WGS sequence"/>
</dbReference>
<feature type="transmembrane region" description="Helical" evidence="5">
    <location>
        <begin position="158"/>
        <end position="176"/>
    </location>
</feature>
<evidence type="ECO:0000259" key="6">
    <source>
        <dbReference type="PROSITE" id="PS50850"/>
    </source>
</evidence>
<evidence type="ECO:0000256" key="3">
    <source>
        <dbReference type="ARBA" id="ARBA00022989"/>
    </source>
</evidence>
<dbReference type="GO" id="GO:0008643">
    <property type="term" value="P:carbohydrate transport"/>
    <property type="evidence" value="ECO:0007669"/>
    <property type="project" value="InterPro"/>
</dbReference>
<name>A0A5C5ZGN4_9BACT</name>
<dbReference type="RefSeq" id="WP_146582692.1">
    <property type="nucleotide sequence ID" value="NZ_SJPM01000035.1"/>
</dbReference>
<feature type="domain" description="Major facilitator superfamily (MFS) profile" evidence="6">
    <location>
        <begin position="18"/>
        <end position="458"/>
    </location>
</feature>
<feature type="transmembrane region" description="Helical" evidence="5">
    <location>
        <begin position="395"/>
        <end position="414"/>
    </location>
</feature>
<dbReference type="Pfam" id="PF13347">
    <property type="entry name" value="MFS_2"/>
    <property type="match status" value="1"/>
</dbReference>
<evidence type="ECO:0000313" key="7">
    <source>
        <dbReference type="EMBL" id="TWT86386.1"/>
    </source>
</evidence>
<evidence type="ECO:0000256" key="2">
    <source>
        <dbReference type="ARBA" id="ARBA00022692"/>
    </source>
</evidence>
<dbReference type="InterPro" id="IPR036259">
    <property type="entry name" value="MFS_trans_sf"/>
</dbReference>
<feature type="transmembrane region" description="Helical" evidence="5">
    <location>
        <begin position="196"/>
        <end position="219"/>
    </location>
</feature>
<dbReference type="GO" id="GO:0015293">
    <property type="term" value="F:symporter activity"/>
    <property type="evidence" value="ECO:0007669"/>
    <property type="project" value="InterPro"/>
</dbReference>
<keyword evidence="2 5" id="KW-0812">Transmembrane</keyword>
<protein>
    <submittedName>
        <fullName evidence="7">Inner membrane symporter YicJ</fullName>
    </submittedName>
</protein>
<dbReference type="PROSITE" id="PS50850">
    <property type="entry name" value="MFS"/>
    <property type="match status" value="1"/>
</dbReference>
<comment type="similarity">
    <text evidence="1">Belongs to the sodium:galactoside symporter (TC 2.A.2) family.</text>
</comment>
<dbReference type="InterPro" id="IPR020846">
    <property type="entry name" value="MFS_dom"/>
</dbReference>
<comment type="caution">
    <text evidence="7">The sequence shown here is derived from an EMBL/GenBank/DDBJ whole genome shotgun (WGS) entry which is preliminary data.</text>
</comment>
<gene>
    <name evidence="7" type="primary">yicJ_2</name>
    <name evidence="7" type="ORF">Pla100_60930</name>
</gene>